<keyword evidence="3" id="KW-1185">Reference proteome</keyword>
<accession>A0A8B8HM68</accession>
<evidence type="ECO:0000313" key="4">
    <source>
        <dbReference type="RefSeq" id="XP_026484576.1"/>
    </source>
</evidence>
<sequence>MENSVTENDEQKSFRSPPRRRRSTFFERRDSFVPQAFVENIDSNVCKKLSEMGDKHTQDLLRYHDNLLAEKEQWKMEVNNRRNKYHDLRQQYQMATKAPSRTRISYSSLSTEDIDFLKAKVNVTKIVDSQLKLHQSVKETQALYRRAMELDNVLLNHCEEKVNEVTDYILENSTIEPKE</sequence>
<feature type="region of interest" description="Disordered" evidence="2">
    <location>
        <begin position="1"/>
        <end position="21"/>
    </location>
</feature>
<evidence type="ECO:0000256" key="2">
    <source>
        <dbReference type="SAM" id="MobiDB-lite"/>
    </source>
</evidence>
<dbReference type="RefSeq" id="XP_026484576.1">
    <property type="nucleotide sequence ID" value="XM_026628791.2"/>
</dbReference>
<name>A0A8B8HM68_VANTA</name>
<reference evidence="4" key="1">
    <citation type="submission" date="2025-08" db="UniProtKB">
        <authorList>
            <consortium name="RefSeq"/>
        </authorList>
    </citation>
    <scope>IDENTIFICATION</scope>
    <source>
        <tissue evidence="4">Whole body</tissue>
    </source>
</reference>
<evidence type="ECO:0000256" key="1">
    <source>
        <dbReference type="SAM" id="Coils"/>
    </source>
</evidence>
<feature type="coiled-coil region" evidence="1">
    <location>
        <begin position="64"/>
        <end position="91"/>
    </location>
</feature>
<dbReference type="AlphaFoldDB" id="A0A8B8HM68"/>
<proteinExistence type="predicted"/>
<evidence type="ECO:0000313" key="3">
    <source>
        <dbReference type="Proteomes" id="UP001652626"/>
    </source>
</evidence>
<dbReference type="OrthoDB" id="7427168at2759"/>
<keyword evidence="1" id="KW-0175">Coiled coil</keyword>
<protein>
    <submittedName>
        <fullName evidence="4">Uncharacterized protein LOC113392382</fullName>
    </submittedName>
</protein>
<dbReference type="Proteomes" id="UP001652626">
    <property type="component" value="Chromosome 5"/>
</dbReference>
<dbReference type="GeneID" id="113392382"/>
<organism evidence="3 4">
    <name type="scientific">Vanessa tameamea</name>
    <name type="common">Kamehameha butterfly</name>
    <dbReference type="NCBI Taxonomy" id="334116"/>
    <lineage>
        <taxon>Eukaryota</taxon>
        <taxon>Metazoa</taxon>
        <taxon>Ecdysozoa</taxon>
        <taxon>Arthropoda</taxon>
        <taxon>Hexapoda</taxon>
        <taxon>Insecta</taxon>
        <taxon>Pterygota</taxon>
        <taxon>Neoptera</taxon>
        <taxon>Endopterygota</taxon>
        <taxon>Lepidoptera</taxon>
        <taxon>Glossata</taxon>
        <taxon>Ditrysia</taxon>
        <taxon>Papilionoidea</taxon>
        <taxon>Nymphalidae</taxon>
        <taxon>Nymphalinae</taxon>
        <taxon>Vanessa</taxon>
    </lineage>
</organism>
<gene>
    <name evidence="4" type="primary">LOC113392382</name>
</gene>
<dbReference type="OMA" id="RNKYHDL"/>